<reference evidence="1 2" key="2">
    <citation type="submission" date="2017-10" db="EMBL/GenBank/DDBJ databases">
        <title>Extensive intraspecific genome diversity in a model arbuscular mycorrhizal fungus.</title>
        <authorList>
            <person name="Chen E.C.H."/>
            <person name="Morin E."/>
            <person name="Baudet D."/>
            <person name="Noel J."/>
            <person name="Ndikumana S."/>
            <person name="Charron P."/>
            <person name="St-Onge C."/>
            <person name="Giorgi J."/>
            <person name="Grigoriev I.V."/>
            <person name="Roux C."/>
            <person name="Martin F.M."/>
            <person name="Corradi N."/>
        </authorList>
    </citation>
    <scope>NUCLEOTIDE SEQUENCE [LARGE SCALE GENOMIC DNA]</scope>
    <source>
        <strain evidence="1 2">C2</strain>
    </source>
</reference>
<reference evidence="1 2" key="1">
    <citation type="submission" date="2016-04" db="EMBL/GenBank/DDBJ databases">
        <title>Genome analyses suggest a sexual origin of heterokaryosis in a supposedly ancient asexual fungus.</title>
        <authorList>
            <person name="Ropars J."/>
            <person name="Sedzielewska K."/>
            <person name="Noel J."/>
            <person name="Charron P."/>
            <person name="Farinelli L."/>
            <person name="Marton T."/>
            <person name="Kruger M."/>
            <person name="Pelin A."/>
            <person name="Brachmann A."/>
            <person name="Corradi N."/>
        </authorList>
    </citation>
    <scope>NUCLEOTIDE SEQUENCE [LARGE SCALE GENOMIC DNA]</scope>
    <source>
        <strain evidence="1 2">C2</strain>
    </source>
</reference>
<organism evidence="1 2">
    <name type="scientific">Rhizophagus irregularis</name>
    <dbReference type="NCBI Taxonomy" id="588596"/>
    <lineage>
        <taxon>Eukaryota</taxon>
        <taxon>Fungi</taxon>
        <taxon>Fungi incertae sedis</taxon>
        <taxon>Mucoromycota</taxon>
        <taxon>Glomeromycotina</taxon>
        <taxon>Glomeromycetes</taxon>
        <taxon>Glomerales</taxon>
        <taxon>Glomeraceae</taxon>
        <taxon>Rhizophagus</taxon>
    </lineage>
</organism>
<evidence type="ECO:0000313" key="2">
    <source>
        <dbReference type="Proteomes" id="UP000233469"/>
    </source>
</evidence>
<comment type="caution">
    <text evidence="1">The sequence shown here is derived from an EMBL/GenBank/DDBJ whole genome shotgun (WGS) entry which is preliminary data.</text>
</comment>
<dbReference type="PANTHER" id="PTHR31424:SF5">
    <property type="entry name" value="APPLE DOMAIN-CONTAINING PROTEIN"/>
    <property type="match status" value="1"/>
</dbReference>
<proteinExistence type="predicted"/>
<accession>A0A2N1M8R4</accession>
<dbReference type="AlphaFoldDB" id="A0A2N1M8R4"/>
<sequence length="219" mass="25420">MAQLIPISIVDINAQVDLSEDEDIEDENIAQEIIDAVVPDFIQKRILNPHHPVINLRISGDGRNVGRKIKHVMITMAILDDKDTLHKPNSHHTIILYPGCENYDSLSNIMVPFCHDLRNLKEQGLIINNIRWNFQFYFSSDWKFLATCLDFNGAHSKNFCPWCTISKSQQGDLSKEWSISKNINKLVEKNNYYEGHTRKPLFDMIPLDHWIPDELHIML</sequence>
<gene>
    <name evidence="1" type="ORF">RhiirC2_796983</name>
</gene>
<dbReference type="EMBL" id="LLXL01003895">
    <property type="protein sequence ID" value="PKK58019.1"/>
    <property type="molecule type" value="Genomic_DNA"/>
</dbReference>
<dbReference type="PANTHER" id="PTHR31424">
    <property type="entry name" value="PROTEIN CBG23806"/>
    <property type="match status" value="1"/>
</dbReference>
<dbReference type="Proteomes" id="UP000233469">
    <property type="component" value="Unassembled WGS sequence"/>
</dbReference>
<name>A0A2N1M8R4_9GLOM</name>
<dbReference type="VEuPathDB" id="FungiDB:RhiirFUN_004722"/>
<evidence type="ECO:0000313" key="1">
    <source>
        <dbReference type="EMBL" id="PKK58019.1"/>
    </source>
</evidence>
<protein>
    <submittedName>
        <fullName evidence="1">Uncharacterized protein</fullName>
    </submittedName>
</protein>
<dbReference type="VEuPathDB" id="FungiDB:RhiirA1_455865"/>